<evidence type="ECO:0000256" key="2">
    <source>
        <dbReference type="ARBA" id="ARBA00023012"/>
    </source>
</evidence>
<keyword evidence="2" id="KW-0902">Two-component regulatory system</keyword>
<dbReference type="Proteomes" id="UP000676506">
    <property type="component" value="Chromosome 1"/>
</dbReference>
<dbReference type="EMBL" id="CP072648">
    <property type="protein sequence ID" value="QUW02562.1"/>
    <property type="molecule type" value="Genomic_DNA"/>
</dbReference>
<evidence type="ECO:0000259" key="4">
    <source>
        <dbReference type="PROSITE" id="PS50110"/>
    </source>
</evidence>
<dbReference type="SUPFAM" id="SSF52172">
    <property type="entry name" value="CheY-like"/>
    <property type="match status" value="1"/>
</dbReference>
<organism evidence="5 6">
    <name type="scientific">Chloracidobacterium validum</name>
    <dbReference type="NCBI Taxonomy" id="2821543"/>
    <lineage>
        <taxon>Bacteria</taxon>
        <taxon>Pseudomonadati</taxon>
        <taxon>Acidobacteriota</taxon>
        <taxon>Terriglobia</taxon>
        <taxon>Terriglobales</taxon>
        <taxon>Acidobacteriaceae</taxon>
        <taxon>Chloracidobacterium</taxon>
    </lineage>
</organism>
<evidence type="ECO:0000313" key="5">
    <source>
        <dbReference type="EMBL" id="QUW02562.1"/>
    </source>
</evidence>
<protein>
    <submittedName>
        <fullName evidence="5">Response regulator</fullName>
    </submittedName>
</protein>
<sequence length="130" mass="14099">MTRILVVEDNMDSRDILTFELEAEGYAVQAVSDGLSAVEAVASFQPDLIIMDISLPTIDGLEATRRIKTQPDFADIPVLALTAHAMTEDEARFRAAGCDHYLAKPTSPEAVLRTVRQLLAQPRPGSASVC</sequence>
<feature type="modified residue" description="4-aspartylphosphate" evidence="3">
    <location>
        <position position="52"/>
    </location>
</feature>
<evidence type="ECO:0000313" key="6">
    <source>
        <dbReference type="Proteomes" id="UP000676506"/>
    </source>
</evidence>
<accession>A0ABX8B6G5</accession>
<dbReference type="Pfam" id="PF00072">
    <property type="entry name" value="Response_reg"/>
    <property type="match status" value="1"/>
</dbReference>
<dbReference type="Gene3D" id="3.40.50.2300">
    <property type="match status" value="1"/>
</dbReference>
<dbReference type="PROSITE" id="PS50110">
    <property type="entry name" value="RESPONSE_REGULATORY"/>
    <property type="match status" value="1"/>
</dbReference>
<feature type="domain" description="Response regulatory" evidence="4">
    <location>
        <begin position="3"/>
        <end position="119"/>
    </location>
</feature>
<reference evidence="5 6" key="1">
    <citation type="submission" date="2021-03" db="EMBL/GenBank/DDBJ databases">
        <title>Genomic and phenotypic characterization of Chloracidobacterium isolates provides evidence for multiple species.</title>
        <authorList>
            <person name="Saini M.K."/>
            <person name="Costas A.M.G."/>
            <person name="Tank M."/>
            <person name="Bryant D.A."/>
        </authorList>
    </citation>
    <scope>NUCLEOTIDE SEQUENCE [LARGE SCALE GENOMIC DNA]</scope>
    <source>
        <strain evidence="5 6">BV2-C</strain>
    </source>
</reference>
<dbReference type="InterPro" id="IPR011006">
    <property type="entry name" value="CheY-like_superfamily"/>
</dbReference>
<proteinExistence type="predicted"/>
<dbReference type="SMART" id="SM00448">
    <property type="entry name" value="REC"/>
    <property type="match status" value="1"/>
</dbReference>
<keyword evidence="6" id="KW-1185">Reference proteome</keyword>
<dbReference type="PANTHER" id="PTHR45339:SF1">
    <property type="entry name" value="HYBRID SIGNAL TRANSDUCTION HISTIDINE KINASE J"/>
    <property type="match status" value="1"/>
</dbReference>
<evidence type="ECO:0000256" key="1">
    <source>
        <dbReference type="ARBA" id="ARBA00022553"/>
    </source>
</evidence>
<dbReference type="InterPro" id="IPR001789">
    <property type="entry name" value="Sig_transdc_resp-reg_receiver"/>
</dbReference>
<gene>
    <name evidence="5" type="ORF">J8C06_09450</name>
</gene>
<dbReference type="PANTHER" id="PTHR45339">
    <property type="entry name" value="HYBRID SIGNAL TRANSDUCTION HISTIDINE KINASE J"/>
    <property type="match status" value="1"/>
</dbReference>
<name>A0ABX8B6G5_9BACT</name>
<keyword evidence="1 3" id="KW-0597">Phosphoprotein</keyword>
<evidence type="ECO:0000256" key="3">
    <source>
        <dbReference type="PROSITE-ProRule" id="PRU00169"/>
    </source>
</evidence>
<dbReference type="RefSeq" id="WP_211428452.1">
    <property type="nucleotide sequence ID" value="NZ_CP072648.1"/>
</dbReference>